<name>A0A4U5N0G5_STECR</name>
<dbReference type="AlphaFoldDB" id="A0A4U5N0G5"/>
<dbReference type="Proteomes" id="UP000298663">
    <property type="component" value="Unassembled WGS sequence"/>
</dbReference>
<evidence type="ECO:0000313" key="1">
    <source>
        <dbReference type="EMBL" id="TKR75839.1"/>
    </source>
</evidence>
<proteinExistence type="predicted"/>
<reference evidence="1 2" key="1">
    <citation type="journal article" date="2015" name="Genome Biol.">
        <title>Comparative genomics of Steinernema reveals deeply conserved gene regulatory networks.</title>
        <authorList>
            <person name="Dillman A.R."/>
            <person name="Macchietto M."/>
            <person name="Porter C.F."/>
            <person name="Rogers A."/>
            <person name="Williams B."/>
            <person name="Antoshechkin I."/>
            <person name="Lee M.M."/>
            <person name="Goodwin Z."/>
            <person name="Lu X."/>
            <person name="Lewis E.E."/>
            <person name="Goodrich-Blair H."/>
            <person name="Stock S.P."/>
            <person name="Adams B.J."/>
            <person name="Sternberg P.W."/>
            <person name="Mortazavi A."/>
        </authorList>
    </citation>
    <scope>NUCLEOTIDE SEQUENCE [LARGE SCALE GENOMIC DNA]</scope>
    <source>
        <strain evidence="1 2">ALL</strain>
    </source>
</reference>
<sequence length="198" mass="23811">MESFPKRVFKFTPKNPQSLFEIALQNLYRHIYRTDNSWDRLQQEEALMNLPVPNKVKNEFPKLMESVRKLHYTYLSDLPKHTGQHICIKNGVVDEMLTFDRLLEQKCFDFKDHARLALRYDYIQQFGEGEDQMLPCEQPGRYYYTIHVSRDEEVMPEEPYVPVVSFEPEEKPETVEQQETEHWTFDRMMDVLKNGKRL</sequence>
<keyword evidence="2" id="KW-1185">Reference proteome</keyword>
<protein>
    <submittedName>
        <fullName evidence="1">Uncharacterized protein</fullName>
    </submittedName>
</protein>
<gene>
    <name evidence="1" type="ORF">L596_017075</name>
</gene>
<organism evidence="1 2">
    <name type="scientific">Steinernema carpocapsae</name>
    <name type="common">Entomopathogenic nematode</name>
    <dbReference type="NCBI Taxonomy" id="34508"/>
    <lineage>
        <taxon>Eukaryota</taxon>
        <taxon>Metazoa</taxon>
        <taxon>Ecdysozoa</taxon>
        <taxon>Nematoda</taxon>
        <taxon>Chromadorea</taxon>
        <taxon>Rhabditida</taxon>
        <taxon>Tylenchina</taxon>
        <taxon>Panagrolaimomorpha</taxon>
        <taxon>Strongyloidoidea</taxon>
        <taxon>Steinernematidae</taxon>
        <taxon>Steinernema</taxon>
    </lineage>
</organism>
<accession>A0A4U5N0G5</accession>
<dbReference type="EMBL" id="AZBU02000005">
    <property type="protein sequence ID" value="TKR75839.1"/>
    <property type="molecule type" value="Genomic_DNA"/>
</dbReference>
<comment type="caution">
    <text evidence="1">The sequence shown here is derived from an EMBL/GenBank/DDBJ whole genome shotgun (WGS) entry which is preliminary data.</text>
</comment>
<evidence type="ECO:0000313" key="2">
    <source>
        <dbReference type="Proteomes" id="UP000298663"/>
    </source>
</evidence>
<reference evidence="1 2" key="2">
    <citation type="journal article" date="2019" name="G3 (Bethesda)">
        <title>Hybrid Assembly of the Genome of the Entomopathogenic Nematode Steinernema carpocapsae Identifies the X-Chromosome.</title>
        <authorList>
            <person name="Serra L."/>
            <person name="Macchietto M."/>
            <person name="Macias-Munoz A."/>
            <person name="McGill C.J."/>
            <person name="Rodriguez I.M."/>
            <person name="Rodriguez B."/>
            <person name="Murad R."/>
            <person name="Mortazavi A."/>
        </authorList>
    </citation>
    <scope>NUCLEOTIDE SEQUENCE [LARGE SCALE GENOMIC DNA]</scope>
    <source>
        <strain evidence="1 2">ALL</strain>
    </source>
</reference>